<dbReference type="EMBL" id="BK014838">
    <property type="protein sequence ID" value="DAD78011.1"/>
    <property type="molecule type" value="Genomic_DNA"/>
</dbReference>
<protein>
    <submittedName>
        <fullName evidence="1">Uncharacterized protein</fullName>
    </submittedName>
</protein>
<proteinExistence type="predicted"/>
<accession>A0A8S5M7R8</accession>
<reference evidence="1" key="1">
    <citation type="journal article" date="2021" name="Proc. Natl. Acad. Sci. U.S.A.">
        <title>A Catalog of Tens of Thousands of Viruses from Human Metagenomes Reveals Hidden Associations with Chronic Diseases.</title>
        <authorList>
            <person name="Tisza M.J."/>
            <person name="Buck C.B."/>
        </authorList>
    </citation>
    <scope>NUCLEOTIDE SEQUENCE</scope>
    <source>
        <strain evidence="1">CtAbS6</strain>
    </source>
</reference>
<name>A0A8S5M7R8_9CAUD</name>
<sequence>MCKIERRQKCCCGLFISELNGNGLSCEYKTKCDITLHTLYI</sequence>
<evidence type="ECO:0000313" key="1">
    <source>
        <dbReference type="EMBL" id="DAD78011.1"/>
    </source>
</evidence>
<organism evidence="1">
    <name type="scientific">Myoviridae sp. ctAbS6</name>
    <dbReference type="NCBI Taxonomy" id="2826628"/>
    <lineage>
        <taxon>Viruses</taxon>
        <taxon>Duplodnaviria</taxon>
        <taxon>Heunggongvirae</taxon>
        <taxon>Uroviricota</taxon>
        <taxon>Caudoviricetes</taxon>
    </lineage>
</organism>